<reference evidence="1" key="1">
    <citation type="submission" date="2021-02" db="EMBL/GenBank/DDBJ databases">
        <authorList>
            <consortium name="DOE Joint Genome Institute"/>
            <person name="Ahrendt S."/>
            <person name="Looney B.P."/>
            <person name="Miyauchi S."/>
            <person name="Morin E."/>
            <person name="Drula E."/>
            <person name="Courty P.E."/>
            <person name="Chicoki N."/>
            <person name="Fauchery L."/>
            <person name="Kohler A."/>
            <person name="Kuo A."/>
            <person name="Labutti K."/>
            <person name="Pangilinan J."/>
            <person name="Lipzen A."/>
            <person name="Riley R."/>
            <person name="Andreopoulos W."/>
            <person name="He G."/>
            <person name="Johnson J."/>
            <person name="Barry K.W."/>
            <person name="Grigoriev I.V."/>
            <person name="Nagy L."/>
            <person name="Hibbett D."/>
            <person name="Henrissat B."/>
            <person name="Matheny P.B."/>
            <person name="Labbe J."/>
            <person name="Martin F."/>
        </authorList>
    </citation>
    <scope>NUCLEOTIDE SEQUENCE</scope>
    <source>
        <strain evidence="1">FP105234-sp</strain>
    </source>
</reference>
<sequence length="286" mass="29617">MVKAHLTIGLLPLLSFALAQQSSTGYVDPRNGITFQGMVQNDYGITIGAVFPPLLSSGAQSTEFIGEIVAPISTGYIGIAIGGHMVGDLLIVAWPNGNSTVASTRYANGRAQPGMYSGPVLTNLPSTSVNATHWNWVFRCQNCTSWTGGSLNTTVGSQWGWAYSRNRVNKPSSPSSDFQRHDDSGHWIQDLPSAHASAADYASYLAGSSTGATTRKASSTTTNATTTSFTTPTGPTSTATATITSSTIPALPVGNVSATLTVNPQGMIMSTAEQAAAKLLALAGGP</sequence>
<name>A0ACB8RTN3_9AGAM</name>
<keyword evidence="2" id="KW-1185">Reference proteome</keyword>
<evidence type="ECO:0000313" key="1">
    <source>
        <dbReference type="EMBL" id="KAI0047488.1"/>
    </source>
</evidence>
<dbReference type="Proteomes" id="UP000814033">
    <property type="component" value="Unassembled WGS sequence"/>
</dbReference>
<evidence type="ECO:0000313" key="2">
    <source>
        <dbReference type="Proteomes" id="UP000814033"/>
    </source>
</evidence>
<reference evidence="1" key="2">
    <citation type="journal article" date="2022" name="New Phytol.">
        <title>Evolutionary transition to the ectomycorrhizal habit in the genomes of a hyperdiverse lineage of mushroom-forming fungi.</title>
        <authorList>
            <person name="Looney B."/>
            <person name="Miyauchi S."/>
            <person name="Morin E."/>
            <person name="Drula E."/>
            <person name="Courty P.E."/>
            <person name="Kohler A."/>
            <person name="Kuo A."/>
            <person name="LaButti K."/>
            <person name="Pangilinan J."/>
            <person name="Lipzen A."/>
            <person name="Riley R."/>
            <person name="Andreopoulos W."/>
            <person name="He G."/>
            <person name="Johnson J."/>
            <person name="Nolan M."/>
            <person name="Tritt A."/>
            <person name="Barry K.W."/>
            <person name="Grigoriev I.V."/>
            <person name="Nagy L.G."/>
            <person name="Hibbett D."/>
            <person name="Henrissat B."/>
            <person name="Matheny P.B."/>
            <person name="Labbe J."/>
            <person name="Martin F.M."/>
        </authorList>
    </citation>
    <scope>NUCLEOTIDE SEQUENCE</scope>
    <source>
        <strain evidence="1">FP105234-sp</strain>
    </source>
</reference>
<proteinExistence type="predicted"/>
<accession>A0ACB8RTN3</accession>
<organism evidence="1 2">
    <name type="scientific">Auriscalpium vulgare</name>
    <dbReference type="NCBI Taxonomy" id="40419"/>
    <lineage>
        <taxon>Eukaryota</taxon>
        <taxon>Fungi</taxon>
        <taxon>Dikarya</taxon>
        <taxon>Basidiomycota</taxon>
        <taxon>Agaricomycotina</taxon>
        <taxon>Agaricomycetes</taxon>
        <taxon>Russulales</taxon>
        <taxon>Auriscalpiaceae</taxon>
        <taxon>Auriscalpium</taxon>
    </lineage>
</organism>
<dbReference type="EMBL" id="MU275903">
    <property type="protein sequence ID" value="KAI0047488.1"/>
    <property type="molecule type" value="Genomic_DNA"/>
</dbReference>
<protein>
    <submittedName>
        <fullName evidence="1">Iron reductase domain protein</fullName>
    </submittedName>
</protein>
<comment type="caution">
    <text evidence="1">The sequence shown here is derived from an EMBL/GenBank/DDBJ whole genome shotgun (WGS) entry which is preliminary data.</text>
</comment>
<gene>
    <name evidence="1" type="ORF">FA95DRAFT_1217533</name>
</gene>